<feature type="compositionally biased region" description="Low complexity" evidence="1">
    <location>
        <begin position="57"/>
        <end position="71"/>
    </location>
</feature>
<dbReference type="AlphaFoldDB" id="A0A0E0QTL4"/>
<organism evidence="2 3">
    <name type="scientific">Oryza rufipogon</name>
    <name type="common">Brownbeard rice</name>
    <name type="synonym">Asian wild rice</name>
    <dbReference type="NCBI Taxonomy" id="4529"/>
    <lineage>
        <taxon>Eukaryota</taxon>
        <taxon>Viridiplantae</taxon>
        <taxon>Streptophyta</taxon>
        <taxon>Embryophyta</taxon>
        <taxon>Tracheophyta</taxon>
        <taxon>Spermatophyta</taxon>
        <taxon>Magnoliopsida</taxon>
        <taxon>Liliopsida</taxon>
        <taxon>Poales</taxon>
        <taxon>Poaceae</taxon>
        <taxon>BOP clade</taxon>
        <taxon>Oryzoideae</taxon>
        <taxon>Oryzeae</taxon>
        <taxon>Oryzinae</taxon>
        <taxon>Oryza</taxon>
    </lineage>
</organism>
<dbReference type="EnsemblPlants" id="ORUFI09G17290.1">
    <property type="protein sequence ID" value="ORUFI09G17290.1"/>
    <property type="gene ID" value="ORUFI09G17290"/>
</dbReference>
<feature type="region of interest" description="Disordered" evidence="1">
    <location>
        <begin position="51"/>
        <end position="81"/>
    </location>
</feature>
<evidence type="ECO:0000313" key="2">
    <source>
        <dbReference type="EnsemblPlants" id="ORUFI09G17290.1"/>
    </source>
</evidence>
<protein>
    <submittedName>
        <fullName evidence="2">Uncharacterized protein</fullName>
    </submittedName>
</protein>
<reference evidence="2" key="2">
    <citation type="submission" date="2015-06" db="UniProtKB">
        <authorList>
            <consortium name="EnsemblPlants"/>
        </authorList>
    </citation>
    <scope>IDENTIFICATION</scope>
</reference>
<dbReference type="HOGENOM" id="CLU_2578070_0_0_1"/>
<name>A0A0E0QTL4_ORYRU</name>
<dbReference type="Proteomes" id="UP000008022">
    <property type="component" value="Unassembled WGS sequence"/>
</dbReference>
<evidence type="ECO:0000313" key="3">
    <source>
        <dbReference type="Proteomes" id="UP000008022"/>
    </source>
</evidence>
<dbReference type="Gramene" id="ORUFI09G17290.1">
    <property type="protein sequence ID" value="ORUFI09G17290.1"/>
    <property type="gene ID" value="ORUFI09G17290"/>
</dbReference>
<keyword evidence="3" id="KW-1185">Reference proteome</keyword>
<proteinExistence type="predicted"/>
<sequence>MAEEMAFLPPSPLPSFLEVEAVNGALTTLCRGAARGVASWAADAWPAIWRAGDGGDSTTSSSSLKSQSTFSWLPEEEPQEH</sequence>
<reference evidence="3" key="1">
    <citation type="submission" date="2013-06" db="EMBL/GenBank/DDBJ databases">
        <authorList>
            <person name="Zhao Q."/>
        </authorList>
    </citation>
    <scope>NUCLEOTIDE SEQUENCE</scope>
    <source>
        <strain evidence="3">cv. W1943</strain>
    </source>
</reference>
<accession>A0A0E0QTL4</accession>
<evidence type="ECO:0000256" key="1">
    <source>
        <dbReference type="SAM" id="MobiDB-lite"/>
    </source>
</evidence>